<sequence>MKPEARKRARERLDQRLAPLKPTDRFRAPPKGWVRAVRDALGMSGVQFARRLHVRPPSIAALEASEENETIQIKTLRRAAEALDCTLVYALVPNDSLEGAVHARARKIAFRELDRVAHTMKLEAQETPGTGMDERVEAYIRNNVRDRDIWDEP</sequence>
<dbReference type="GO" id="GO:0003677">
    <property type="term" value="F:DNA binding"/>
    <property type="evidence" value="ECO:0007669"/>
    <property type="project" value="InterPro"/>
</dbReference>
<dbReference type="SUPFAM" id="SSF47413">
    <property type="entry name" value="lambda repressor-like DNA-binding domains"/>
    <property type="match status" value="1"/>
</dbReference>
<dbReference type="PROSITE" id="PS50943">
    <property type="entry name" value="HTH_CROC1"/>
    <property type="match status" value="1"/>
</dbReference>
<organism evidence="3 4">
    <name type="scientific">Pseudolabrys taiwanensis</name>
    <dbReference type="NCBI Taxonomy" id="331696"/>
    <lineage>
        <taxon>Bacteria</taxon>
        <taxon>Pseudomonadati</taxon>
        <taxon>Pseudomonadota</taxon>
        <taxon>Alphaproteobacteria</taxon>
        <taxon>Hyphomicrobiales</taxon>
        <taxon>Xanthobacteraceae</taxon>
        <taxon>Pseudolabrys</taxon>
    </lineage>
</organism>
<dbReference type="InterPro" id="IPR013435">
    <property type="entry name" value="Mobile_mystery_prot_A"/>
</dbReference>
<evidence type="ECO:0000313" key="4">
    <source>
        <dbReference type="Proteomes" id="UP000254889"/>
    </source>
</evidence>
<feature type="region of interest" description="Disordered" evidence="1">
    <location>
        <begin position="1"/>
        <end position="25"/>
    </location>
</feature>
<dbReference type="Proteomes" id="UP000254889">
    <property type="component" value="Chromosome"/>
</dbReference>
<dbReference type="AlphaFoldDB" id="A0A345ZX97"/>
<dbReference type="KEGG" id="ptaw:DW352_14085"/>
<dbReference type="SMART" id="SM00530">
    <property type="entry name" value="HTH_XRE"/>
    <property type="match status" value="1"/>
</dbReference>
<keyword evidence="4" id="KW-1185">Reference proteome</keyword>
<dbReference type="InterPro" id="IPR010982">
    <property type="entry name" value="Lambda_DNA-bd_dom_sf"/>
</dbReference>
<dbReference type="RefSeq" id="WP_115691923.1">
    <property type="nucleotide sequence ID" value="NZ_CP031417.1"/>
</dbReference>
<proteinExistence type="predicted"/>
<protein>
    <submittedName>
        <fullName evidence="3">Mobile mystery protein A</fullName>
    </submittedName>
</protein>
<reference evidence="3 4" key="1">
    <citation type="submission" date="2018-07" db="EMBL/GenBank/DDBJ databases">
        <authorList>
            <person name="Quirk P.G."/>
            <person name="Krulwich T.A."/>
        </authorList>
    </citation>
    <scope>NUCLEOTIDE SEQUENCE [LARGE SCALE GENOMIC DNA]</scope>
    <source>
        <strain evidence="3 4">CC-BB4</strain>
    </source>
</reference>
<dbReference type="Pfam" id="PF01381">
    <property type="entry name" value="HTH_3"/>
    <property type="match status" value="1"/>
</dbReference>
<dbReference type="NCBIfam" id="TIGR02612">
    <property type="entry name" value="mob_myst_A"/>
    <property type="match status" value="1"/>
</dbReference>
<gene>
    <name evidence="3" type="ORF">DW352_14085</name>
</gene>
<evidence type="ECO:0000313" key="3">
    <source>
        <dbReference type="EMBL" id="AXK81544.1"/>
    </source>
</evidence>
<feature type="domain" description="HTH cro/C1-type" evidence="2">
    <location>
        <begin position="34"/>
        <end position="90"/>
    </location>
</feature>
<dbReference type="EMBL" id="CP031417">
    <property type="protein sequence ID" value="AXK81544.1"/>
    <property type="molecule type" value="Genomic_DNA"/>
</dbReference>
<dbReference type="InterPro" id="IPR001387">
    <property type="entry name" value="Cro/C1-type_HTH"/>
</dbReference>
<evidence type="ECO:0000259" key="2">
    <source>
        <dbReference type="PROSITE" id="PS50943"/>
    </source>
</evidence>
<feature type="compositionally biased region" description="Basic and acidic residues" evidence="1">
    <location>
        <begin position="1"/>
        <end position="15"/>
    </location>
</feature>
<dbReference type="Gene3D" id="1.10.260.40">
    <property type="entry name" value="lambda repressor-like DNA-binding domains"/>
    <property type="match status" value="1"/>
</dbReference>
<dbReference type="CDD" id="cd00093">
    <property type="entry name" value="HTH_XRE"/>
    <property type="match status" value="1"/>
</dbReference>
<accession>A0A345ZX97</accession>
<dbReference type="OrthoDB" id="9785949at2"/>
<name>A0A345ZX97_9HYPH</name>
<evidence type="ECO:0000256" key="1">
    <source>
        <dbReference type="SAM" id="MobiDB-lite"/>
    </source>
</evidence>